<keyword evidence="1" id="KW-0304">Gas vesicle</keyword>
<sequence length="255" mass="28782">MEKTSIKVTGSKGRYLYAMVPGSQERAYGCLGINGGNVYTIADREIAAVVSDVPHQKIRPERRHFAAHQSVLKRLMMDGDLLPMSFGIISNGPKAVRAILSRNNKAVQGQLKRVSGKLEMGLKVSWDVPNIFEYIINTHSELRKARDELLRGHREPTQQDKIEVGQMFEEILSQDRERHTKHVEKVLASRCSEIVRNKCRNENEVMNLSCLVARSLTSEFEAGVFDAAAHFDDNFAFDFNGPWAPHNFVDLEIAT</sequence>
<comment type="subcellular location">
    <subcellularLocation>
        <location evidence="2">Gas vesicle</location>
    </subcellularLocation>
</comment>
<protein>
    <submittedName>
        <fullName evidence="4">GvpL/GvpF family gas vesicle protein</fullName>
    </submittedName>
</protein>
<evidence type="ECO:0000313" key="4">
    <source>
        <dbReference type="EMBL" id="MBI5251808.1"/>
    </source>
</evidence>
<comment type="similarity">
    <text evidence="3">Belongs to the gas vesicle GvpF/GvpL family.</text>
</comment>
<reference evidence="4" key="1">
    <citation type="submission" date="2020-07" db="EMBL/GenBank/DDBJ databases">
        <title>Huge and variable diversity of episymbiotic CPR bacteria and DPANN archaea in groundwater ecosystems.</title>
        <authorList>
            <person name="He C.Y."/>
            <person name="Keren R."/>
            <person name="Whittaker M."/>
            <person name="Farag I.F."/>
            <person name="Doudna J."/>
            <person name="Cate J.H.D."/>
            <person name="Banfield J.F."/>
        </authorList>
    </citation>
    <scope>NUCLEOTIDE SEQUENCE</scope>
    <source>
        <strain evidence="4">NC_groundwater_1664_Pr3_B-0.1um_52_9</strain>
    </source>
</reference>
<dbReference type="InterPro" id="IPR009430">
    <property type="entry name" value="GvpL/GvpF"/>
</dbReference>
<dbReference type="PANTHER" id="PTHR36852:SF1">
    <property type="entry name" value="PROTEIN GVPL 2"/>
    <property type="match status" value="1"/>
</dbReference>
<evidence type="ECO:0000256" key="3">
    <source>
        <dbReference type="ARBA" id="ARBA00035643"/>
    </source>
</evidence>
<evidence type="ECO:0000256" key="1">
    <source>
        <dbReference type="ARBA" id="ARBA00022987"/>
    </source>
</evidence>
<evidence type="ECO:0000313" key="5">
    <source>
        <dbReference type="Proteomes" id="UP000807825"/>
    </source>
</evidence>
<name>A0A9D6V6W9_9BACT</name>
<proteinExistence type="inferred from homology"/>
<dbReference type="GO" id="GO:0031412">
    <property type="term" value="P:gas vesicle organization"/>
    <property type="evidence" value="ECO:0007669"/>
    <property type="project" value="InterPro"/>
</dbReference>
<organism evidence="4 5">
    <name type="scientific">Desulfomonile tiedjei</name>
    <dbReference type="NCBI Taxonomy" id="2358"/>
    <lineage>
        <taxon>Bacteria</taxon>
        <taxon>Pseudomonadati</taxon>
        <taxon>Thermodesulfobacteriota</taxon>
        <taxon>Desulfomonilia</taxon>
        <taxon>Desulfomonilales</taxon>
        <taxon>Desulfomonilaceae</taxon>
        <taxon>Desulfomonile</taxon>
    </lineage>
</organism>
<comment type="caution">
    <text evidence="4">The sequence shown here is derived from an EMBL/GenBank/DDBJ whole genome shotgun (WGS) entry which is preliminary data.</text>
</comment>
<dbReference type="Pfam" id="PF06386">
    <property type="entry name" value="GvpL_GvpF"/>
    <property type="match status" value="1"/>
</dbReference>
<dbReference type="EMBL" id="JACRDE010000525">
    <property type="protein sequence ID" value="MBI5251808.1"/>
    <property type="molecule type" value="Genomic_DNA"/>
</dbReference>
<dbReference type="PANTHER" id="PTHR36852">
    <property type="entry name" value="PROTEIN GVPL 2"/>
    <property type="match status" value="1"/>
</dbReference>
<dbReference type="AlphaFoldDB" id="A0A9D6V6W9"/>
<accession>A0A9D6V6W9</accession>
<gene>
    <name evidence="4" type="ORF">HY912_20130</name>
</gene>
<evidence type="ECO:0000256" key="2">
    <source>
        <dbReference type="ARBA" id="ARBA00035108"/>
    </source>
</evidence>
<dbReference type="Proteomes" id="UP000807825">
    <property type="component" value="Unassembled WGS sequence"/>
</dbReference>
<dbReference type="GO" id="GO:0031411">
    <property type="term" value="C:gas vesicle"/>
    <property type="evidence" value="ECO:0007669"/>
    <property type="project" value="UniProtKB-SubCell"/>
</dbReference>